<comment type="caution">
    <text evidence="1">The sequence shown here is derived from an EMBL/GenBank/DDBJ whole genome shotgun (WGS) entry which is preliminary data.</text>
</comment>
<keyword evidence="2" id="KW-1185">Reference proteome</keyword>
<dbReference type="InterPro" id="IPR013783">
    <property type="entry name" value="Ig-like_fold"/>
</dbReference>
<dbReference type="RefSeq" id="WP_307247614.1">
    <property type="nucleotide sequence ID" value="NZ_JAUSQZ010000001.1"/>
</dbReference>
<evidence type="ECO:0000313" key="2">
    <source>
        <dbReference type="Proteomes" id="UP001235712"/>
    </source>
</evidence>
<proteinExistence type="predicted"/>
<evidence type="ECO:0000313" key="1">
    <source>
        <dbReference type="EMBL" id="MDP9829434.1"/>
    </source>
</evidence>
<dbReference type="Proteomes" id="UP001235712">
    <property type="component" value="Unassembled WGS sequence"/>
</dbReference>
<gene>
    <name evidence="1" type="ORF">J2S57_005183</name>
</gene>
<accession>A0ABT9P9R4</accession>
<sequence length="230" mass="22832">MPISLSALGVNLDRLYLDQPAVAGETVYTAPGATGGGARTQVTSIRIANPTNSSVAVQLLQVKQGQTANGSQSLVGGLVIPANSTYESDVPTTLRPGDTLWGQSDSIPMAPQMSSVASSTGGTLAAGSYFYRYAATNAKGESPACLEIGPVAVTGSTSSVALSWPKVGGATGYKVYRGTSSGNLSLLAAVTGQSTLSYTDTGTATTSGGPAGAGTAPACTFTLCGAELPA</sequence>
<protein>
    <submittedName>
        <fullName evidence="1">Uncharacterized protein</fullName>
    </submittedName>
</protein>
<dbReference type="EMBL" id="JAUSQZ010000001">
    <property type="protein sequence ID" value="MDP9829434.1"/>
    <property type="molecule type" value="Genomic_DNA"/>
</dbReference>
<dbReference type="Gene3D" id="2.60.40.10">
    <property type="entry name" value="Immunoglobulins"/>
    <property type="match status" value="1"/>
</dbReference>
<reference evidence="1 2" key="1">
    <citation type="submission" date="2023-07" db="EMBL/GenBank/DDBJ databases">
        <title>Sequencing the genomes of 1000 actinobacteria strains.</title>
        <authorList>
            <person name="Klenk H.-P."/>
        </authorList>
    </citation>
    <scope>NUCLEOTIDE SEQUENCE [LARGE SCALE GENOMIC DNA]</scope>
    <source>
        <strain evidence="1 2">DSM 44388</strain>
    </source>
</reference>
<organism evidence="1 2">
    <name type="scientific">Kineosporia succinea</name>
    <dbReference type="NCBI Taxonomy" id="84632"/>
    <lineage>
        <taxon>Bacteria</taxon>
        <taxon>Bacillati</taxon>
        <taxon>Actinomycetota</taxon>
        <taxon>Actinomycetes</taxon>
        <taxon>Kineosporiales</taxon>
        <taxon>Kineosporiaceae</taxon>
        <taxon>Kineosporia</taxon>
    </lineage>
</organism>
<name>A0ABT9P9R4_9ACTN</name>